<evidence type="ECO:0000256" key="2">
    <source>
        <dbReference type="ARBA" id="ARBA00012438"/>
    </source>
</evidence>
<evidence type="ECO:0000313" key="13">
    <source>
        <dbReference type="Proteomes" id="UP001596043"/>
    </source>
</evidence>
<dbReference type="GO" id="GO:0005524">
    <property type="term" value="F:ATP binding"/>
    <property type="evidence" value="ECO:0007669"/>
    <property type="project" value="UniProtKB-KW"/>
</dbReference>
<dbReference type="InterPro" id="IPR009057">
    <property type="entry name" value="Homeodomain-like_sf"/>
</dbReference>
<keyword evidence="7" id="KW-0175">Coiled coil</keyword>
<dbReference type="PANTHER" id="PTHR43547">
    <property type="entry name" value="TWO-COMPONENT HISTIDINE KINASE"/>
    <property type="match status" value="1"/>
</dbReference>
<dbReference type="SUPFAM" id="SSF55874">
    <property type="entry name" value="ATPase domain of HSP90 chaperone/DNA topoisomerase II/histidine kinase"/>
    <property type="match status" value="1"/>
</dbReference>
<gene>
    <name evidence="12" type="ORF">ACFO3O_05445</name>
</gene>
<dbReference type="Pfam" id="PF02518">
    <property type="entry name" value="HATPase_c"/>
    <property type="match status" value="1"/>
</dbReference>
<dbReference type="SUPFAM" id="SSF50969">
    <property type="entry name" value="YVTN repeat-like/Quinoprotein amine dehydrogenase"/>
    <property type="match status" value="1"/>
</dbReference>
<keyword evidence="8" id="KW-0812">Transmembrane</keyword>
<dbReference type="SMART" id="SM00448">
    <property type="entry name" value="REC"/>
    <property type="match status" value="1"/>
</dbReference>
<dbReference type="Gene3D" id="3.30.565.10">
    <property type="entry name" value="Histidine kinase-like ATPase, C-terminal domain"/>
    <property type="match status" value="1"/>
</dbReference>
<dbReference type="Gene3D" id="2.130.10.10">
    <property type="entry name" value="YVTN repeat-like/Quinoprotein amine dehydrogenase"/>
    <property type="match status" value="2"/>
</dbReference>
<evidence type="ECO:0000259" key="9">
    <source>
        <dbReference type="PROSITE" id="PS01124"/>
    </source>
</evidence>
<dbReference type="Proteomes" id="UP001596043">
    <property type="component" value="Unassembled WGS sequence"/>
</dbReference>
<dbReference type="Gene3D" id="2.60.40.10">
    <property type="entry name" value="Immunoglobulins"/>
    <property type="match status" value="1"/>
</dbReference>
<keyword evidence="12" id="KW-0067">ATP-binding</keyword>
<evidence type="ECO:0000256" key="8">
    <source>
        <dbReference type="SAM" id="Phobius"/>
    </source>
</evidence>
<dbReference type="InterPro" id="IPR011006">
    <property type="entry name" value="CheY-like_superfamily"/>
</dbReference>
<feature type="coiled-coil region" evidence="7">
    <location>
        <begin position="808"/>
        <end position="849"/>
    </location>
</feature>
<dbReference type="RefSeq" id="WP_379977541.1">
    <property type="nucleotide sequence ID" value="NZ_JBHSFV010000002.1"/>
</dbReference>
<dbReference type="InterPro" id="IPR003594">
    <property type="entry name" value="HATPase_dom"/>
</dbReference>
<dbReference type="Gene3D" id="1.10.10.60">
    <property type="entry name" value="Homeodomain-like"/>
    <property type="match status" value="1"/>
</dbReference>
<dbReference type="Gene3D" id="3.40.50.2300">
    <property type="match status" value="1"/>
</dbReference>
<keyword evidence="12" id="KW-0547">Nucleotide-binding</keyword>
<organism evidence="12 13">
    <name type="scientific">Dokdonia ponticola</name>
    <dbReference type="NCBI Taxonomy" id="2041041"/>
    <lineage>
        <taxon>Bacteria</taxon>
        <taxon>Pseudomonadati</taxon>
        <taxon>Bacteroidota</taxon>
        <taxon>Flavobacteriia</taxon>
        <taxon>Flavobacteriales</taxon>
        <taxon>Flavobacteriaceae</taxon>
        <taxon>Dokdonia</taxon>
    </lineage>
</organism>
<dbReference type="CDD" id="cd16922">
    <property type="entry name" value="HATPase_EvgS-ArcB-TorS-like"/>
    <property type="match status" value="1"/>
</dbReference>
<comment type="catalytic activity">
    <reaction evidence="1">
        <text>ATP + protein L-histidine = ADP + protein N-phospho-L-histidine.</text>
        <dbReference type="EC" id="2.7.13.3"/>
    </reaction>
</comment>
<evidence type="ECO:0000256" key="4">
    <source>
        <dbReference type="ARBA" id="ARBA00023015"/>
    </source>
</evidence>
<dbReference type="SMART" id="SM00387">
    <property type="entry name" value="HATPase_c"/>
    <property type="match status" value="1"/>
</dbReference>
<feature type="transmembrane region" description="Helical" evidence="8">
    <location>
        <begin position="786"/>
        <end position="804"/>
    </location>
</feature>
<feature type="modified residue" description="4-aspartylphosphate" evidence="6">
    <location>
        <position position="1172"/>
    </location>
</feature>
<dbReference type="Pfam" id="PF07495">
    <property type="entry name" value="Y_Y_Y"/>
    <property type="match status" value="1"/>
</dbReference>
<evidence type="ECO:0000256" key="1">
    <source>
        <dbReference type="ARBA" id="ARBA00000085"/>
    </source>
</evidence>
<dbReference type="PROSITE" id="PS50110">
    <property type="entry name" value="RESPONSE_REGULATORY"/>
    <property type="match status" value="1"/>
</dbReference>
<reference evidence="13" key="1">
    <citation type="journal article" date="2019" name="Int. J. Syst. Evol. Microbiol.">
        <title>The Global Catalogue of Microorganisms (GCM) 10K type strain sequencing project: providing services to taxonomists for standard genome sequencing and annotation.</title>
        <authorList>
            <consortium name="The Broad Institute Genomics Platform"/>
            <consortium name="The Broad Institute Genome Sequencing Center for Infectious Disease"/>
            <person name="Wu L."/>
            <person name="Ma J."/>
        </authorList>
    </citation>
    <scope>NUCLEOTIDE SEQUENCE [LARGE SCALE GENOMIC DNA]</scope>
    <source>
        <strain evidence="13">YJ-61-S</strain>
    </source>
</reference>
<comment type="caution">
    <text evidence="12">The sequence shown here is derived from an EMBL/GenBank/DDBJ whole genome shotgun (WGS) entry which is preliminary data.</text>
</comment>
<dbReference type="InterPro" id="IPR018060">
    <property type="entry name" value="HTH_AraC"/>
</dbReference>
<keyword evidence="13" id="KW-1185">Reference proteome</keyword>
<feature type="domain" description="Histidine kinase" evidence="10">
    <location>
        <begin position="856"/>
        <end position="1079"/>
    </location>
</feature>
<evidence type="ECO:0000259" key="10">
    <source>
        <dbReference type="PROSITE" id="PS50109"/>
    </source>
</evidence>
<dbReference type="InterPro" id="IPR013783">
    <property type="entry name" value="Ig-like_fold"/>
</dbReference>
<dbReference type="InterPro" id="IPR011123">
    <property type="entry name" value="Y_Y_Y"/>
</dbReference>
<dbReference type="InterPro" id="IPR011047">
    <property type="entry name" value="Quinoprotein_ADH-like_sf"/>
</dbReference>
<keyword evidence="8" id="KW-1133">Transmembrane helix</keyword>
<dbReference type="InterPro" id="IPR005467">
    <property type="entry name" value="His_kinase_dom"/>
</dbReference>
<name>A0ABV9HV04_9FLAO</name>
<dbReference type="SUPFAM" id="SSF47384">
    <property type="entry name" value="Homodimeric domain of signal transducing histidine kinase"/>
    <property type="match status" value="1"/>
</dbReference>
<accession>A0ABV9HV04</accession>
<dbReference type="Pfam" id="PF00512">
    <property type="entry name" value="HisKA"/>
    <property type="match status" value="1"/>
</dbReference>
<evidence type="ECO:0000259" key="11">
    <source>
        <dbReference type="PROSITE" id="PS50110"/>
    </source>
</evidence>
<protein>
    <recommendedName>
        <fullName evidence="2">histidine kinase</fullName>
        <ecNumber evidence="2">2.7.13.3</ecNumber>
    </recommendedName>
</protein>
<sequence>MGKAIKLYEILHKDALWLLIRLIICILLPGHFITAQNIATSDQHFTPTEIWESGLPYIENYTSGDYKSSPQNWAFTEGSNGFLYAANTNGILQYDGATWTTIALPNKSLVRSIAASENGKIYVGGVNELGYLAPDALGKMQFYSLKSFLQEEYQEFRDVWSIIFIDDLVYFQFANALFRWDGKAFYAWKPKEFFGSAFKVNNEVYIDSKGDGILKIEGDALNVIPGGELVTNDRAKTEGILSHKDNNLLLINAQFGMSILDGEKIVRFNPESNAVFEKNRIYKSIRLSNGDYAMATSTRGLYIVNGETGAIKKRIGKKQGLISDVLFSVYEDRFGAIWVGSDNGISRIDWASPFRSFNEFNGLPERVRSAMYHKGRLFVDSKGLYELVKNNPAKEINTPSFIKIEGIENKITSMLPYEDDILAFNSQFTFIIDTKNTLQFKERHSAFTFTSVLRSAIDPSKIYVGGLEGSLFECYYKNKQWVVPTEPSIKINGSIESITETSDGDLWLRTNYHGLYFAEKQPQKTTTEKRFTLKQFDTLSGLPTMSYNFLYKFDDQIHVTAADGMYRFNKTAQIFEKDSLLNDQYPSEVNAYGYMGRSADGTIWQTVRKGFENKLYTLGEDTLTEVSEFNLYTDFDIYSMEFLDDIPLLLGPNGMLAFNPNQKRPSKKQFNAHIRKVLVNADSLVYAGRYAFAKAIKEIPFSHAQNNLNFEYALPYFNSAQNNSYQSYLEGYDTSWSPWSTETKRNYTNIPAGDYTFKVRSKNVYNEEGDEDSYRFSIQPPWYGNWLAYLIYILTLVALVWLMSRWRSKELQKKNERLEATISERTKEIQQKNTVLNHQTEQLVELNEAKTRLYSNISHEFRTPLTVILGMTDTLRTNYQNKVNESPEKSLEMIKRNGKNLLHLVNELLDLAKVESGSMELDLTQIDVVPFIKYFSESFHSLAESKNINLTVYSEIDSVEMDIDVNKLASIISNLLSNAIKFTAPHGKIIVHLNTLKQASGNALIIKVQDNGRGLDERDMSHLFDRFYQAPNASSEQQLGTGIGLSLTKEFVDLMQGEITVESTLEKGSTFTVQIPITNNVSKIKEVQLSKTVLENLSNEQEVVIAPTYATELSLEKNTSDLPLVLIIEDNRDVAQYLKVCLREKYQTIHATDGNSGIQMAYDNIPDIIISDVMMPNKNGYEVCATLKADESTDHIPIILLTAKVSEEDRLTGLTHGADAYLAKPFNQEELFTRLNQLILVRKKLINKLEQYGFSSVLSEKVENPQTKFVQQVIKVVLTHLEDVNFGPTLLAEKMHLSESQIYRKLKSITDKSTAVFIRSVRLQKAKELIQTSNKTISEIAYEVGFNDPSWFSRAFKVEFGTSPRDYFK</sequence>
<dbReference type="Pfam" id="PF00072">
    <property type="entry name" value="Response_reg"/>
    <property type="match status" value="1"/>
</dbReference>
<feature type="domain" description="HTH araC/xylS-type" evidence="9">
    <location>
        <begin position="1271"/>
        <end position="1369"/>
    </location>
</feature>
<dbReference type="CDD" id="cd00082">
    <property type="entry name" value="HisKA"/>
    <property type="match status" value="1"/>
</dbReference>
<dbReference type="CDD" id="cd17574">
    <property type="entry name" value="REC_OmpR"/>
    <property type="match status" value="1"/>
</dbReference>
<dbReference type="InterPro" id="IPR003661">
    <property type="entry name" value="HisK_dim/P_dom"/>
</dbReference>
<dbReference type="Gene3D" id="1.10.287.130">
    <property type="match status" value="1"/>
</dbReference>
<keyword evidence="4" id="KW-0805">Transcription regulation</keyword>
<dbReference type="InterPro" id="IPR001789">
    <property type="entry name" value="Sig_transdc_resp-reg_receiver"/>
</dbReference>
<evidence type="ECO:0000256" key="6">
    <source>
        <dbReference type="PROSITE-ProRule" id="PRU00169"/>
    </source>
</evidence>
<keyword evidence="8" id="KW-0472">Membrane</keyword>
<keyword evidence="5" id="KW-0804">Transcription</keyword>
<dbReference type="PROSITE" id="PS50109">
    <property type="entry name" value="HIS_KIN"/>
    <property type="match status" value="1"/>
</dbReference>
<dbReference type="SUPFAM" id="SSF50998">
    <property type="entry name" value="Quinoprotein alcohol dehydrogenase-like"/>
    <property type="match status" value="1"/>
</dbReference>
<dbReference type="Pfam" id="PF12833">
    <property type="entry name" value="HTH_18"/>
    <property type="match status" value="1"/>
</dbReference>
<dbReference type="PANTHER" id="PTHR43547:SF2">
    <property type="entry name" value="HYBRID SIGNAL TRANSDUCTION HISTIDINE KINASE C"/>
    <property type="match status" value="1"/>
</dbReference>
<dbReference type="InterPro" id="IPR004358">
    <property type="entry name" value="Sig_transdc_His_kin-like_C"/>
</dbReference>
<evidence type="ECO:0000256" key="3">
    <source>
        <dbReference type="ARBA" id="ARBA00022553"/>
    </source>
</evidence>
<dbReference type="PRINTS" id="PR00344">
    <property type="entry name" value="BCTRLSENSOR"/>
</dbReference>
<evidence type="ECO:0000256" key="5">
    <source>
        <dbReference type="ARBA" id="ARBA00023163"/>
    </source>
</evidence>
<feature type="domain" description="Response regulatory" evidence="11">
    <location>
        <begin position="1124"/>
        <end position="1239"/>
    </location>
</feature>
<dbReference type="SUPFAM" id="SSF46689">
    <property type="entry name" value="Homeodomain-like"/>
    <property type="match status" value="1"/>
</dbReference>
<dbReference type="InterPro" id="IPR036097">
    <property type="entry name" value="HisK_dim/P_sf"/>
</dbReference>
<dbReference type="EC" id="2.7.13.3" evidence="2"/>
<dbReference type="SMART" id="SM00342">
    <property type="entry name" value="HTH_ARAC"/>
    <property type="match status" value="1"/>
</dbReference>
<dbReference type="InterPro" id="IPR015943">
    <property type="entry name" value="WD40/YVTN_repeat-like_dom_sf"/>
</dbReference>
<dbReference type="EMBL" id="JBHSFV010000002">
    <property type="protein sequence ID" value="MFC4633340.1"/>
    <property type="molecule type" value="Genomic_DNA"/>
</dbReference>
<dbReference type="PROSITE" id="PS01124">
    <property type="entry name" value="HTH_ARAC_FAMILY_2"/>
    <property type="match status" value="1"/>
</dbReference>
<dbReference type="SMART" id="SM00388">
    <property type="entry name" value="HisKA"/>
    <property type="match status" value="1"/>
</dbReference>
<dbReference type="SUPFAM" id="SSF52172">
    <property type="entry name" value="CheY-like"/>
    <property type="match status" value="1"/>
</dbReference>
<dbReference type="InterPro" id="IPR036890">
    <property type="entry name" value="HATPase_C_sf"/>
</dbReference>
<proteinExistence type="predicted"/>
<evidence type="ECO:0000313" key="12">
    <source>
        <dbReference type="EMBL" id="MFC4633340.1"/>
    </source>
</evidence>
<dbReference type="InterPro" id="IPR011044">
    <property type="entry name" value="Quino_amine_DH_bsu"/>
</dbReference>
<evidence type="ECO:0000256" key="7">
    <source>
        <dbReference type="SAM" id="Coils"/>
    </source>
</evidence>
<keyword evidence="3 6" id="KW-0597">Phosphoprotein</keyword>